<evidence type="ECO:0000256" key="1">
    <source>
        <dbReference type="ARBA" id="ARBA00006849"/>
    </source>
</evidence>
<comment type="similarity">
    <text evidence="1">Belongs to the xanthine dehydrogenase family.</text>
</comment>
<dbReference type="EMBL" id="NVQR01000003">
    <property type="protein sequence ID" value="PCH64032.1"/>
    <property type="molecule type" value="Genomic_DNA"/>
</dbReference>
<dbReference type="InterPro" id="IPR000674">
    <property type="entry name" value="Ald_Oxase/Xan_DH_a/b"/>
</dbReference>
<accession>A0A2A4MW09</accession>
<dbReference type="SUPFAM" id="SSF56003">
    <property type="entry name" value="Molybdenum cofactor-binding domain"/>
    <property type="match status" value="1"/>
</dbReference>
<dbReference type="InterPro" id="IPR008274">
    <property type="entry name" value="AldOxase/xan_DH_MoCoBD1"/>
</dbReference>
<evidence type="ECO:0000313" key="6">
    <source>
        <dbReference type="Proteomes" id="UP000218172"/>
    </source>
</evidence>
<dbReference type="InterPro" id="IPR016208">
    <property type="entry name" value="Ald_Oxase/xanthine_DH-like"/>
</dbReference>
<reference evidence="6" key="1">
    <citation type="submission" date="2017-08" db="EMBL/GenBank/DDBJ databases">
        <title>A dynamic microbial community with high functional redundancy inhabits the cold, oxic subseafloor aquifer.</title>
        <authorList>
            <person name="Tully B.J."/>
            <person name="Wheat C.G."/>
            <person name="Glazer B.T."/>
            <person name="Huber J.A."/>
        </authorList>
    </citation>
    <scope>NUCLEOTIDE SEQUENCE [LARGE SCALE GENOMIC DNA]</scope>
</reference>
<dbReference type="InterPro" id="IPR037165">
    <property type="entry name" value="AldOxase/xan_DH_Mopterin-bd_sf"/>
</dbReference>
<dbReference type="Gene3D" id="3.30.365.10">
    <property type="entry name" value="Aldehyde oxidase/xanthine dehydrogenase, molybdopterin binding domain"/>
    <property type="match status" value="4"/>
</dbReference>
<name>A0A2A4MW09_9GAMM</name>
<dbReference type="Proteomes" id="UP000218172">
    <property type="component" value="Unassembled WGS sequence"/>
</dbReference>
<dbReference type="SMART" id="SM01008">
    <property type="entry name" value="Ald_Xan_dh_C"/>
    <property type="match status" value="1"/>
</dbReference>
<proteinExistence type="inferred from homology"/>
<dbReference type="InterPro" id="IPR046867">
    <property type="entry name" value="AldOxase/xan_DH_MoCoBD2"/>
</dbReference>
<keyword evidence="2" id="KW-0500">Molybdenum</keyword>
<dbReference type="PANTHER" id="PTHR11908">
    <property type="entry name" value="XANTHINE DEHYDROGENASE"/>
    <property type="match status" value="1"/>
</dbReference>
<dbReference type="Pfam" id="PF20256">
    <property type="entry name" value="MoCoBD_2"/>
    <property type="match status" value="1"/>
</dbReference>
<dbReference type="GO" id="GO:0005506">
    <property type="term" value="F:iron ion binding"/>
    <property type="evidence" value="ECO:0007669"/>
    <property type="project" value="InterPro"/>
</dbReference>
<sequence length="816" mass="86541">MSTHIGFDFTPPDVAGKVTGEIKYAEDYKREGMVFARLLTSPMPSGRVTNIDASEALRMDGVIGILTADDLAPVPPPGNPSLASEYVTYVGQPILAVAAVSEEIAETAISKIRIDFERRDFVTDPLDSLTPGGKNAYPTGNVMVRTREEGPEGTPIVGAEIRDIKWPQAAMDAFRAGNEPVGADFSSENGGREWVFGDLDKGFAEADVIVEEPFVTIGYPHHSLEARTSMAYWENGKCYFHGSSQSQSANNNGLARMLNIDPADLVFINEATGGGFGSKIGAYPIMAVSGNFSRVLNRPVQLRITREQEFYIGSARSGMQGWIKIGAKADGKVSAVDLVIVNDGGATGGGSGNSSAGHVSICYQPESMRFRGVSVYTNTTPRGAQRGPGQNEMASVLAPMMDKVAKQLGIDRVAFRKINAVNNDGWSGNQSNGVTSAYMSEALTQGAKMFGWEEKLNKPKLSGSKVRGIGIGTGYHGAGSRGYDGLVRIGTDGKLYIHSGVGNLGTYSYAGTSRAAAEVLQMPWDNCEIVRARTDRHLPHSSGQGGSNTMFTHGKTNWLAAEDAVNKMKEIAASELGGDASDYEIGNQRVFKSSDSSQGITYAQAAQLAISMGGKYSGQEYPDDINPITQRAVQGLAGTGLIGVAKDNIPGQGQPPGILIGFCEIELDLDTGKIELVDYTAVADCGTVVHPKNFENSMRGGAVWGVGMTALERHVYDPQNGLPANTGLYQNKPPTYLDVNLNTKMGGVNIPDPQNPTGGRGIGEPTQGASAAALASAISDALDGHLFNSTPTTTDMIVNHLAGNTYSTKSLKTNTF</sequence>
<dbReference type="GO" id="GO:0016491">
    <property type="term" value="F:oxidoreductase activity"/>
    <property type="evidence" value="ECO:0007669"/>
    <property type="project" value="UniProtKB-KW"/>
</dbReference>
<dbReference type="Gene3D" id="3.90.1170.50">
    <property type="entry name" value="Aldehyde oxidase/xanthine dehydrogenase, a/b hammerhead"/>
    <property type="match status" value="1"/>
</dbReference>
<organism evidence="5 6">
    <name type="scientific">SAR86 cluster bacterium</name>
    <dbReference type="NCBI Taxonomy" id="2030880"/>
    <lineage>
        <taxon>Bacteria</taxon>
        <taxon>Pseudomonadati</taxon>
        <taxon>Pseudomonadota</taxon>
        <taxon>Gammaproteobacteria</taxon>
        <taxon>SAR86 cluster</taxon>
    </lineage>
</organism>
<evidence type="ECO:0000313" key="5">
    <source>
        <dbReference type="EMBL" id="PCH64032.1"/>
    </source>
</evidence>
<protein>
    <recommendedName>
        <fullName evidence="4">Aldehyde oxidase/xanthine dehydrogenase a/b hammerhead domain-containing protein</fullName>
    </recommendedName>
</protein>
<evidence type="ECO:0000256" key="2">
    <source>
        <dbReference type="ARBA" id="ARBA00022505"/>
    </source>
</evidence>
<dbReference type="SUPFAM" id="SSF54665">
    <property type="entry name" value="CO dehydrogenase molybdoprotein N-domain-like"/>
    <property type="match status" value="1"/>
</dbReference>
<evidence type="ECO:0000256" key="3">
    <source>
        <dbReference type="ARBA" id="ARBA00023002"/>
    </source>
</evidence>
<dbReference type="InterPro" id="IPR036856">
    <property type="entry name" value="Ald_Oxase/Xan_DH_a/b_sf"/>
</dbReference>
<gene>
    <name evidence="5" type="ORF">COC19_00240</name>
</gene>
<comment type="caution">
    <text evidence="5">The sequence shown here is derived from an EMBL/GenBank/DDBJ whole genome shotgun (WGS) entry which is preliminary data.</text>
</comment>
<keyword evidence="3" id="KW-0560">Oxidoreductase</keyword>
<dbReference type="Pfam" id="PF02738">
    <property type="entry name" value="MoCoBD_1"/>
    <property type="match status" value="1"/>
</dbReference>
<dbReference type="PANTHER" id="PTHR11908:SF132">
    <property type="entry name" value="ALDEHYDE OXIDASE 1-RELATED"/>
    <property type="match status" value="1"/>
</dbReference>
<dbReference type="Pfam" id="PF01315">
    <property type="entry name" value="Ald_Xan_dh_C"/>
    <property type="match status" value="1"/>
</dbReference>
<dbReference type="AlphaFoldDB" id="A0A2A4MW09"/>
<evidence type="ECO:0000259" key="4">
    <source>
        <dbReference type="SMART" id="SM01008"/>
    </source>
</evidence>
<feature type="domain" description="Aldehyde oxidase/xanthine dehydrogenase a/b hammerhead" evidence="4">
    <location>
        <begin position="19"/>
        <end position="120"/>
    </location>
</feature>